<feature type="compositionally biased region" description="Basic and acidic residues" evidence="8">
    <location>
        <begin position="12"/>
        <end position="34"/>
    </location>
</feature>
<dbReference type="EC" id="3.4.11.9" evidence="4"/>
<dbReference type="Gene3D" id="3.40.350.10">
    <property type="entry name" value="Creatinase/prolidase N-terminal domain"/>
    <property type="match status" value="1"/>
</dbReference>
<evidence type="ECO:0000256" key="5">
    <source>
        <dbReference type="ARBA" id="ARBA00022723"/>
    </source>
</evidence>
<dbReference type="SMART" id="SM01011">
    <property type="entry name" value="AMP_N"/>
    <property type="match status" value="1"/>
</dbReference>
<feature type="domain" description="Aminopeptidase P N-terminal" evidence="9">
    <location>
        <begin position="64"/>
        <end position="218"/>
    </location>
</feature>
<keyword evidence="11" id="KW-1185">Reference proteome</keyword>
<dbReference type="GO" id="GO:0004177">
    <property type="term" value="F:aminopeptidase activity"/>
    <property type="evidence" value="ECO:0007669"/>
    <property type="project" value="UniProtKB-KW"/>
</dbReference>
<sequence length="533" mass="58858">MSIQGVTFMVSDNEKAPETRAEADASDSMADRSHNRTLRPQSTTFSEFMLSGWGEENAHTQRLESSSFTPARLEALGKRFPGERLVIPAGQAKVRNDDCDYAFRPDSAFAYYTGLGQDYEAGAVLVLHPLAPDSAEAAQGKTHTPVIYLHPRSDQSTQEYYRSAAYGEYWVGARPGLEGITQMTGIETADIAGLNDALSKDVGNEAGAVRVRIIRNIDAEVTATVDAIRQENGYNDSDSNASDDNKFYEFTSEARMIKDNYEIAQMRKAIVATKEGFTRMLSALPHARGKERGERILEGQFNANAREKGNAEGYGTIVASGTHAPTLHWMRNTGTINDGELLLIDAGVEVDSLYTADITRTFPVNGKFTPLQRELYSVVLKAQQAGFEAARPGATYSDIHHACMRVLAEAMHEWGILPVSVEESLSPEGQQHRRWHACGVAHHLGLDVHDCSQARYESYQGAKLAPGMIFTIEPGLYFKENDMLVPPEFRGVGIRIEDDVLMTENGPEWLSIDIPKQIDDVEAWMAQAADQEK</sequence>
<proteinExistence type="inferred from homology"/>
<feature type="region of interest" description="Disordered" evidence="8">
    <location>
        <begin position="1"/>
        <end position="41"/>
    </location>
</feature>
<dbReference type="Pfam" id="PF00557">
    <property type="entry name" value="Peptidase_M24"/>
    <property type="match status" value="1"/>
</dbReference>
<dbReference type="InterPro" id="IPR007865">
    <property type="entry name" value="Aminopep_P_N"/>
</dbReference>
<evidence type="ECO:0000256" key="7">
    <source>
        <dbReference type="ARBA" id="ARBA00023211"/>
    </source>
</evidence>
<comment type="cofactor">
    <cofactor evidence="2">
        <name>Mn(2+)</name>
        <dbReference type="ChEBI" id="CHEBI:29035"/>
    </cofactor>
</comment>
<keyword evidence="10" id="KW-0031">Aminopeptidase</keyword>
<protein>
    <recommendedName>
        <fullName evidence="4">Xaa-Pro aminopeptidase</fullName>
        <ecNumber evidence="4">3.4.11.9</ecNumber>
    </recommendedName>
</protein>
<organism evidence="10 11">
    <name type="scientific">Alloscardovia venturai</name>
    <dbReference type="NCBI Taxonomy" id="1769421"/>
    <lineage>
        <taxon>Bacteria</taxon>
        <taxon>Bacillati</taxon>
        <taxon>Actinomycetota</taxon>
        <taxon>Actinomycetes</taxon>
        <taxon>Bifidobacteriales</taxon>
        <taxon>Bifidobacteriaceae</taxon>
        <taxon>Alloscardovia</taxon>
    </lineage>
</organism>
<keyword evidence="10" id="KW-0645">Protease</keyword>
<dbReference type="PANTHER" id="PTHR43226">
    <property type="entry name" value="XAA-PRO AMINOPEPTIDASE 3"/>
    <property type="match status" value="1"/>
</dbReference>
<dbReference type="InterPro" id="IPR052433">
    <property type="entry name" value="X-Pro_dipept-like"/>
</dbReference>
<dbReference type="SUPFAM" id="SSF55920">
    <property type="entry name" value="Creatinase/aminopeptidase"/>
    <property type="match status" value="1"/>
</dbReference>
<evidence type="ECO:0000256" key="3">
    <source>
        <dbReference type="ARBA" id="ARBA00008766"/>
    </source>
</evidence>
<dbReference type="SUPFAM" id="SSF53092">
    <property type="entry name" value="Creatinase/prolidase N-terminal domain"/>
    <property type="match status" value="1"/>
</dbReference>
<dbReference type="InterPro" id="IPR036005">
    <property type="entry name" value="Creatinase/aminopeptidase-like"/>
</dbReference>
<evidence type="ECO:0000256" key="1">
    <source>
        <dbReference type="ARBA" id="ARBA00001424"/>
    </source>
</evidence>
<dbReference type="Proteomes" id="UP001597036">
    <property type="component" value="Unassembled WGS sequence"/>
</dbReference>
<evidence type="ECO:0000256" key="8">
    <source>
        <dbReference type="SAM" id="MobiDB-lite"/>
    </source>
</evidence>
<dbReference type="PANTHER" id="PTHR43226:SF4">
    <property type="entry name" value="XAA-PRO AMINOPEPTIDASE 3"/>
    <property type="match status" value="1"/>
</dbReference>
<keyword evidence="6 10" id="KW-0378">Hydrolase</keyword>
<comment type="catalytic activity">
    <reaction evidence="1">
        <text>Release of any N-terminal amino acid, including proline, that is linked to proline, even from a dipeptide or tripeptide.</text>
        <dbReference type="EC" id="3.4.11.9"/>
    </reaction>
</comment>
<dbReference type="InterPro" id="IPR029149">
    <property type="entry name" value="Creatin/AminoP/Spt16_N"/>
</dbReference>
<gene>
    <name evidence="10" type="ORF">ACFQY8_05175</name>
</gene>
<accession>A0ABW2Y4F3</accession>
<dbReference type="Pfam" id="PF05195">
    <property type="entry name" value="AMP_N"/>
    <property type="match status" value="1"/>
</dbReference>
<dbReference type="CDD" id="cd01087">
    <property type="entry name" value="Prolidase"/>
    <property type="match status" value="1"/>
</dbReference>
<name>A0ABW2Y4F3_9BIFI</name>
<evidence type="ECO:0000313" key="11">
    <source>
        <dbReference type="Proteomes" id="UP001597036"/>
    </source>
</evidence>
<dbReference type="Gene3D" id="3.90.230.10">
    <property type="entry name" value="Creatinase/methionine aminopeptidase superfamily"/>
    <property type="match status" value="1"/>
</dbReference>
<evidence type="ECO:0000256" key="6">
    <source>
        <dbReference type="ARBA" id="ARBA00022801"/>
    </source>
</evidence>
<evidence type="ECO:0000259" key="9">
    <source>
        <dbReference type="SMART" id="SM01011"/>
    </source>
</evidence>
<keyword evidence="5" id="KW-0479">Metal-binding</keyword>
<comment type="caution">
    <text evidence="10">The sequence shown here is derived from an EMBL/GenBank/DDBJ whole genome shotgun (WGS) entry which is preliminary data.</text>
</comment>
<evidence type="ECO:0000256" key="2">
    <source>
        <dbReference type="ARBA" id="ARBA00001936"/>
    </source>
</evidence>
<dbReference type="EMBL" id="JBHTHQ010000021">
    <property type="protein sequence ID" value="MFD0705135.1"/>
    <property type="molecule type" value="Genomic_DNA"/>
</dbReference>
<dbReference type="InterPro" id="IPR000994">
    <property type="entry name" value="Pept_M24"/>
</dbReference>
<comment type="similarity">
    <text evidence="3">Belongs to the peptidase M24B family.</text>
</comment>
<dbReference type="RefSeq" id="WP_377938830.1">
    <property type="nucleotide sequence ID" value="NZ_JBHTHQ010000021.1"/>
</dbReference>
<reference evidence="11" key="1">
    <citation type="journal article" date="2019" name="Int. J. Syst. Evol. Microbiol.">
        <title>The Global Catalogue of Microorganisms (GCM) 10K type strain sequencing project: providing services to taxonomists for standard genome sequencing and annotation.</title>
        <authorList>
            <consortium name="The Broad Institute Genomics Platform"/>
            <consortium name="The Broad Institute Genome Sequencing Center for Infectious Disease"/>
            <person name="Wu L."/>
            <person name="Ma J."/>
        </authorList>
    </citation>
    <scope>NUCLEOTIDE SEQUENCE [LARGE SCALE GENOMIC DNA]</scope>
    <source>
        <strain evidence="11">CCM 8604</strain>
    </source>
</reference>
<evidence type="ECO:0000313" key="10">
    <source>
        <dbReference type="EMBL" id="MFD0705135.1"/>
    </source>
</evidence>
<evidence type="ECO:0000256" key="4">
    <source>
        <dbReference type="ARBA" id="ARBA00012574"/>
    </source>
</evidence>
<keyword evidence="7" id="KW-0464">Manganese</keyword>